<dbReference type="InterPro" id="IPR033583">
    <property type="entry name" value="BEND3"/>
</dbReference>
<dbReference type="PANTHER" id="PTHR28665:SF1">
    <property type="entry name" value="BEN DOMAIN-CONTAINING PROTEIN 3"/>
    <property type="match status" value="1"/>
</dbReference>
<evidence type="ECO:0000313" key="3">
    <source>
        <dbReference type="EMBL" id="EHB10552.1"/>
    </source>
</evidence>
<feature type="region of interest" description="Disordered" evidence="1">
    <location>
        <begin position="84"/>
        <end position="155"/>
    </location>
</feature>
<dbReference type="InterPro" id="IPR018379">
    <property type="entry name" value="BEN_domain"/>
</dbReference>
<evidence type="ECO:0000313" key="4">
    <source>
        <dbReference type="Proteomes" id="UP000006813"/>
    </source>
</evidence>
<dbReference type="GO" id="GO:0000122">
    <property type="term" value="P:negative regulation of transcription by RNA polymerase II"/>
    <property type="evidence" value="ECO:0007669"/>
    <property type="project" value="TreeGrafter"/>
</dbReference>
<feature type="domain" description="BEN" evidence="2">
    <location>
        <begin position="175"/>
        <end position="276"/>
    </location>
</feature>
<protein>
    <submittedName>
        <fullName evidence="3">BEN domain-containing protein 3</fullName>
    </submittedName>
</protein>
<dbReference type="PROSITE" id="PS51457">
    <property type="entry name" value="BEN"/>
    <property type="match status" value="1"/>
</dbReference>
<dbReference type="Pfam" id="PF10523">
    <property type="entry name" value="BEN"/>
    <property type="match status" value="1"/>
</dbReference>
<dbReference type="PANTHER" id="PTHR28665">
    <property type="entry name" value="BEN DOMAIN-CONTAINING PROTEIN 3"/>
    <property type="match status" value="1"/>
</dbReference>
<dbReference type="GO" id="GO:0000183">
    <property type="term" value="P:rDNA heterochromatin formation"/>
    <property type="evidence" value="ECO:0007669"/>
    <property type="project" value="InterPro"/>
</dbReference>
<dbReference type="GO" id="GO:0000182">
    <property type="term" value="F:rDNA binding"/>
    <property type="evidence" value="ECO:0007669"/>
    <property type="project" value="TreeGrafter"/>
</dbReference>
<evidence type="ECO:0000259" key="2">
    <source>
        <dbReference type="PROSITE" id="PS51457"/>
    </source>
</evidence>
<dbReference type="eggNOG" id="ENOG502QQWG">
    <property type="taxonomic scope" value="Eukaryota"/>
</dbReference>
<reference evidence="3 4" key="1">
    <citation type="journal article" date="2011" name="Nature">
        <title>Genome sequencing reveals insights into physiology and longevity of the naked mole rat.</title>
        <authorList>
            <person name="Kim E.B."/>
            <person name="Fang X."/>
            <person name="Fushan A.A."/>
            <person name="Huang Z."/>
            <person name="Lobanov A.V."/>
            <person name="Han L."/>
            <person name="Marino S.M."/>
            <person name="Sun X."/>
            <person name="Turanov A.A."/>
            <person name="Yang P."/>
            <person name="Yim S.H."/>
            <person name="Zhao X."/>
            <person name="Kasaikina M.V."/>
            <person name="Stoletzki N."/>
            <person name="Peng C."/>
            <person name="Polak P."/>
            <person name="Xiong Z."/>
            <person name="Kiezun A."/>
            <person name="Zhu Y."/>
            <person name="Chen Y."/>
            <person name="Kryukov G.V."/>
            <person name="Zhang Q."/>
            <person name="Peshkin L."/>
            <person name="Yang L."/>
            <person name="Bronson R.T."/>
            <person name="Buffenstein R."/>
            <person name="Wang B."/>
            <person name="Han C."/>
            <person name="Li Q."/>
            <person name="Chen L."/>
            <person name="Zhao W."/>
            <person name="Sunyaev S.R."/>
            <person name="Park T.J."/>
            <person name="Zhang G."/>
            <person name="Wang J."/>
            <person name="Gladyshev V.N."/>
        </authorList>
    </citation>
    <scope>NUCLEOTIDE SEQUENCE [LARGE SCALE GENOMIC DNA]</scope>
</reference>
<dbReference type="Proteomes" id="UP000006813">
    <property type="component" value="Unassembled WGS sequence"/>
</dbReference>
<sequence>MNSTEFSEDVEEVLKNNTVKVEAESEDAALDCSLSSRTVEKHPLDSVFTTLQVSSKRRQLGSDGQPDGVTSVKRKRLIPEFLEVFPTGDGQPDGVTSVKRKRLIPEEQRGAAVSKGGRHSPPVALRSAGFPEKSVNSKHQGKDLSGSPDAKERSSKDFCKIPLDELVVPSPDFPVPSPYLLSDKEVREIVQQSLSVGNFAARLLVRLFPELFTTENLRLQYNHSGACNKKQLDPTRLRLIRHYVEAVYPVEKMEEVWHYECIPSIDERCRRPNRKKCDILKKAKKVEK</sequence>
<dbReference type="EMBL" id="JH171103">
    <property type="protein sequence ID" value="EHB10552.1"/>
    <property type="molecule type" value="Genomic_DNA"/>
</dbReference>
<accession>G5BMP1</accession>
<name>G5BMP1_HETGA</name>
<evidence type="ECO:0000256" key="1">
    <source>
        <dbReference type="SAM" id="MobiDB-lite"/>
    </source>
</evidence>
<gene>
    <name evidence="3" type="ORF">GW7_16565</name>
</gene>
<dbReference type="SMART" id="SM01025">
    <property type="entry name" value="BEN"/>
    <property type="match status" value="1"/>
</dbReference>
<dbReference type="GO" id="GO:0000792">
    <property type="term" value="C:heterochromatin"/>
    <property type="evidence" value="ECO:0007669"/>
    <property type="project" value="InterPro"/>
</dbReference>
<dbReference type="STRING" id="10181.G5BMP1"/>
<dbReference type="InParanoid" id="G5BMP1"/>
<organism evidence="3 4">
    <name type="scientific">Heterocephalus glaber</name>
    <name type="common">Naked mole rat</name>
    <dbReference type="NCBI Taxonomy" id="10181"/>
    <lineage>
        <taxon>Eukaryota</taxon>
        <taxon>Metazoa</taxon>
        <taxon>Chordata</taxon>
        <taxon>Craniata</taxon>
        <taxon>Vertebrata</taxon>
        <taxon>Euteleostomi</taxon>
        <taxon>Mammalia</taxon>
        <taxon>Eutheria</taxon>
        <taxon>Euarchontoglires</taxon>
        <taxon>Glires</taxon>
        <taxon>Rodentia</taxon>
        <taxon>Hystricomorpha</taxon>
        <taxon>Bathyergidae</taxon>
        <taxon>Heterocephalus</taxon>
    </lineage>
</organism>
<proteinExistence type="predicted"/>
<dbReference type="AlphaFoldDB" id="G5BMP1"/>